<evidence type="ECO:0000313" key="1">
    <source>
        <dbReference type="EMBL" id="KAJ7544954.1"/>
    </source>
</evidence>
<proteinExistence type="predicted"/>
<protein>
    <submittedName>
        <fullName evidence="1">Uncharacterized protein</fullName>
    </submittedName>
</protein>
<sequence length="99" mass="11152">MSAHRLVAATPAVTGRSNLLQKVSWNSRINRSPLSVLTIVGMMIKLLLQHWQYSSITKASSLLHTLSTHKSIILIFSHISAIHVNIMTHKTLFFYLKNS</sequence>
<name>A0ACC2CSH1_DIPCM</name>
<dbReference type="EMBL" id="CM055100">
    <property type="protein sequence ID" value="KAJ7544954.1"/>
    <property type="molecule type" value="Genomic_DNA"/>
</dbReference>
<keyword evidence="2" id="KW-1185">Reference proteome</keyword>
<accession>A0ACC2CSH1</accession>
<evidence type="ECO:0000313" key="2">
    <source>
        <dbReference type="Proteomes" id="UP001162992"/>
    </source>
</evidence>
<reference evidence="2" key="1">
    <citation type="journal article" date="2024" name="Proc. Natl. Acad. Sci. U.S.A.">
        <title>Extraordinary preservation of gene collinearity over three hundred million years revealed in homosporous lycophytes.</title>
        <authorList>
            <person name="Li C."/>
            <person name="Wickell D."/>
            <person name="Kuo L.Y."/>
            <person name="Chen X."/>
            <person name="Nie B."/>
            <person name="Liao X."/>
            <person name="Peng D."/>
            <person name="Ji J."/>
            <person name="Jenkins J."/>
            <person name="Williams M."/>
            <person name="Shu S."/>
            <person name="Plott C."/>
            <person name="Barry K."/>
            <person name="Rajasekar S."/>
            <person name="Grimwood J."/>
            <person name="Han X."/>
            <person name="Sun S."/>
            <person name="Hou Z."/>
            <person name="He W."/>
            <person name="Dai G."/>
            <person name="Sun C."/>
            <person name="Schmutz J."/>
            <person name="Leebens-Mack J.H."/>
            <person name="Li F.W."/>
            <person name="Wang L."/>
        </authorList>
    </citation>
    <scope>NUCLEOTIDE SEQUENCE [LARGE SCALE GENOMIC DNA]</scope>
    <source>
        <strain evidence="2">cv. PW_Plant_1</strain>
    </source>
</reference>
<organism evidence="1 2">
    <name type="scientific">Diphasiastrum complanatum</name>
    <name type="common">Issler's clubmoss</name>
    <name type="synonym">Lycopodium complanatum</name>
    <dbReference type="NCBI Taxonomy" id="34168"/>
    <lineage>
        <taxon>Eukaryota</taxon>
        <taxon>Viridiplantae</taxon>
        <taxon>Streptophyta</taxon>
        <taxon>Embryophyta</taxon>
        <taxon>Tracheophyta</taxon>
        <taxon>Lycopodiopsida</taxon>
        <taxon>Lycopodiales</taxon>
        <taxon>Lycopodiaceae</taxon>
        <taxon>Lycopodioideae</taxon>
        <taxon>Diphasiastrum</taxon>
    </lineage>
</organism>
<comment type="caution">
    <text evidence="1">The sequence shown here is derived from an EMBL/GenBank/DDBJ whole genome shotgun (WGS) entry which is preliminary data.</text>
</comment>
<dbReference type="Proteomes" id="UP001162992">
    <property type="component" value="Chromosome 9"/>
</dbReference>
<gene>
    <name evidence="1" type="ORF">O6H91_09G100200</name>
</gene>